<feature type="domain" description="RRM" evidence="6">
    <location>
        <begin position="51"/>
        <end position="129"/>
    </location>
</feature>
<dbReference type="EMBL" id="JAPFRF010000008">
    <property type="protein sequence ID" value="KAJ7324749.1"/>
    <property type="molecule type" value="Genomic_DNA"/>
</dbReference>
<dbReference type="PROSITE" id="PS50102">
    <property type="entry name" value="RRM"/>
    <property type="match status" value="1"/>
</dbReference>
<dbReference type="InterPro" id="IPR021043">
    <property type="entry name" value="NIFK_FHA_Ki67-binding"/>
</dbReference>
<dbReference type="Proteomes" id="UP001142489">
    <property type="component" value="Unassembled WGS sequence"/>
</dbReference>
<dbReference type="Pfam" id="PF00076">
    <property type="entry name" value="RRM_1"/>
    <property type="match status" value="1"/>
</dbReference>
<evidence type="ECO:0000256" key="4">
    <source>
        <dbReference type="PROSITE-ProRule" id="PRU00176"/>
    </source>
</evidence>
<keyword evidence="2 4" id="KW-0694">RNA-binding</keyword>
<feature type="region of interest" description="Disordered" evidence="5">
    <location>
        <begin position="1"/>
        <end position="25"/>
    </location>
</feature>
<feature type="compositionally biased region" description="Polar residues" evidence="5">
    <location>
        <begin position="207"/>
        <end position="221"/>
    </location>
</feature>
<proteinExistence type="predicted"/>
<gene>
    <name evidence="7" type="ORF">JRQ81_017769</name>
</gene>
<evidence type="ECO:0000256" key="1">
    <source>
        <dbReference type="ARBA" id="ARBA00004604"/>
    </source>
</evidence>
<reference evidence="7" key="1">
    <citation type="journal article" date="2023" name="DNA Res.">
        <title>Chromosome-level genome assembly of Phrynocephalus forsythii using third-generation DNA sequencing and Hi-C analysis.</title>
        <authorList>
            <person name="Qi Y."/>
            <person name="Zhao W."/>
            <person name="Zhao Y."/>
            <person name="Niu C."/>
            <person name="Cao S."/>
            <person name="Zhang Y."/>
        </authorList>
    </citation>
    <scope>NUCLEOTIDE SEQUENCE</scope>
    <source>
        <tissue evidence="7">Muscle</tissue>
    </source>
</reference>
<dbReference type="Gene3D" id="3.30.70.330">
    <property type="match status" value="1"/>
</dbReference>
<evidence type="ECO:0000313" key="8">
    <source>
        <dbReference type="Proteomes" id="UP001142489"/>
    </source>
</evidence>
<dbReference type="SMART" id="SM00360">
    <property type="entry name" value="RRM"/>
    <property type="match status" value="1"/>
</dbReference>
<organism evidence="7 8">
    <name type="scientific">Phrynocephalus forsythii</name>
    <dbReference type="NCBI Taxonomy" id="171643"/>
    <lineage>
        <taxon>Eukaryota</taxon>
        <taxon>Metazoa</taxon>
        <taxon>Chordata</taxon>
        <taxon>Craniata</taxon>
        <taxon>Vertebrata</taxon>
        <taxon>Euteleostomi</taxon>
        <taxon>Lepidosauria</taxon>
        <taxon>Squamata</taxon>
        <taxon>Bifurcata</taxon>
        <taxon>Unidentata</taxon>
        <taxon>Episquamata</taxon>
        <taxon>Toxicofera</taxon>
        <taxon>Iguania</taxon>
        <taxon>Acrodonta</taxon>
        <taxon>Agamidae</taxon>
        <taxon>Agaminae</taxon>
        <taxon>Phrynocephalus</taxon>
    </lineage>
</organism>
<accession>A0A9Q1AZX7</accession>
<dbReference type="OrthoDB" id="21467at2759"/>
<keyword evidence="8" id="KW-1185">Reference proteome</keyword>
<dbReference type="PANTHER" id="PTHR46754">
    <property type="entry name" value="MKI67 FHA DOMAIN-INTERACTING NUCLEOLAR PHOSPHOPROTEIN"/>
    <property type="match status" value="1"/>
</dbReference>
<feature type="compositionally biased region" description="Low complexity" evidence="5">
    <location>
        <begin position="1"/>
        <end position="23"/>
    </location>
</feature>
<dbReference type="InterPro" id="IPR035979">
    <property type="entry name" value="RBD_domain_sf"/>
</dbReference>
<keyword evidence="3" id="KW-0539">Nucleus</keyword>
<dbReference type="GO" id="GO:0003723">
    <property type="term" value="F:RNA binding"/>
    <property type="evidence" value="ECO:0007669"/>
    <property type="project" value="UniProtKB-UniRule"/>
</dbReference>
<dbReference type="SUPFAM" id="SSF54928">
    <property type="entry name" value="RNA-binding domain, RBD"/>
    <property type="match status" value="1"/>
</dbReference>
<evidence type="ECO:0000259" key="6">
    <source>
        <dbReference type="PROSITE" id="PS50102"/>
    </source>
</evidence>
<evidence type="ECO:0000256" key="3">
    <source>
        <dbReference type="ARBA" id="ARBA00023242"/>
    </source>
</evidence>
<dbReference type="InterPro" id="IPR012677">
    <property type="entry name" value="Nucleotide-bd_a/b_plait_sf"/>
</dbReference>
<comment type="caution">
    <text evidence="7">The sequence shown here is derived from an EMBL/GenBank/DDBJ whole genome shotgun (WGS) entry which is preliminary data.</text>
</comment>
<dbReference type="CDD" id="cd12307">
    <property type="entry name" value="RRM_NIFK_like"/>
    <property type="match status" value="1"/>
</dbReference>
<evidence type="ECO:0000256" key="5">
    <source>
        <dbReference type="SAM" id="MobiDB-lite"/>
    </source>
</evidence>
<comment type="subcellular location">
    <subcellularLocation>
        <location evidence="1">Nucleus</location>
        <location evidence="1">Nucleolus</location>
    </subcellularLocation>
</comment>
<dbReference type="Pfam" id="PF12196">
    <property type="entry name" value="hNIFK_binding"/>
    <property type="match status" value="1"/>
</dbReference>
<evidence type="ECO:0000313" key="7">
    <source>
        <dbReference type="EMBL" id="KAJ7324749.1"/>
    </source>
</evidence>
<sequence length="280" mass="31858">MAARETTTSPKGAAAASGPLLSLDPGRQQEFQAKVQRVRKAAARNEQMTPGVIYVGHIPRGLFEPQLREFFSQFGTVKRLRLSRSKKTGGSKGYAFVEFEYDEVAKIVADTMNNYLFGERILKCQFLPPEKVHENLFKGCDRKFRKPSYPAVKRYNRQRTPQEEAKMTKRLLKKERQLRKRLAEKGIDYDFPGFAAQMSPEKKQKMSESVSNLNASVNSEDPTPVCTPTFLERRKSQPGDGEDDEIILKLSPKNRKTAGQKNKAAKLQKKATRKKQRSKT</sequence>
<protein>
    <recommendedName>
        <fullName evidence="6">RRM domain-containing protein</fullName>
    </recommendedName>
</protein>
<feature type="region of interest" description="Disordered" evidence="5">
    <location>
        <begin position="199"/>
        <end position="280"/>
    </location>
</feature>
<evidence type="ECO:0000256" key="2">
    <source>
        <dbReference type="ARBA" id="ARBA00022884"/>
    </source>
</evidence>
<dbReference type="AlphaFoldDB" id="A0A9Q1AZX7"/>
<name>A0A9Q1AZX7_9SAUR</name>
<dbReference type="GO" id="GO:0005730">
    <property type="term" value="C:nucleolus"/>
    <property type="evidence" value="ECO:0007669"/>
    <property type="project" value="UniProtKB-SubCell"/>
</dbReference>
<feature type="compositionally biased region" description="Basic residues" evidence="5">
    <location>
        <begin position="252"/>
        <end position="280"/>
    </location>
</feature>
<dbReference type="InterPro" id="IPR000504">
    <property type="entry name" value="RRM_dom"/>
</dbReference>